<gene>
    <name evidence="2" type="ORF">JOF56_009262</name>
</gene>
<dbReference type="InterPro" id="IPR006531">
    <property type="entry name" value="Gp5/Vgr_OB"/>
</dbReference>
<evidence type="ECO:0000313" key="2">
    <source>
        <dbReference type="EMBL" id="MBP2328877.1"/>
    </source>
</evidence>
<keyword evidence="3" id="KW-1185">Reference proteome</keyword>
<evidence type="ECO:0000313" key="3">
    <source>
        <dbReference type="Proteomes" id="UP001519332"/>
    </source>
</evidence>
<dbReference type="RefSeq" id="WP_209645779.1">
    <property type="nucleotide sequence ID" value="NZ_JAGINW010000001.1"/>
</dbReference>
<dbReference type="Proteomes" id="UP001519332">
    <property type="component" value="Unassembled WGS sequence"/>
</dbReference>
<sequence length="218" mass="22916">MPPPAGHGLLVGLVIDLNDPEHLGRVKVSYPELGDARSDWARLVTPMAGKHRGMVFRPEKGDEVLVGFLQGDSRAPYVLGAVWNAPDPPPPDDGKPAENNWRFITSRSGHVIRFDDTPGKEKIEVIDKGKKCSVTIDSTSDQITVKAGSGGIKLSAPDGAITLSGKTIELDATTSLKAKAGQGVELTAGTSLKAEAGTTLSTTAGQKVTIRGLTVDIN</sequence>
<accession>A0ABS4TWV3</accession>
<dbReference type="Pfam" id="PF04717">
    <property type="entry name" value="Phage_base_V"/>
    <property type="match status" value="1"/>
</dbReference>
<dbReference type="InterPro" id="IPR037026">
    <property type="entry name" value="Vgr_OB-fold_dom_sf"/>
</dbReference>
<dbReference type="SUPFAM" id="SSF69349">
    <property type="entry name" value="Phage fibre proteins"/>
    <property type="match status" value="1"/>
</dbReference>
<name>A0ABS4TWV3_9PSEU</name>
<feature type="domain" description="Gp5/Type VI secretion system Vgr protein OB-fold" evidence="1">
    <location>
        <begin position="11"/>
        <end position="83"/>
    </location>
</feature>
<proteinExistence type="predicted"/>
<reference evidence="2 3" key="1">
    <citation type="submission" date="2021-03" db="EMBL/GenBank/DDBJ databases">
        <title>Sequencing the genomes of 1000 actinobacteria strains.</title>
        <authorList>
            <person name="Klenk H.-P."/>
        </authorList>
    </citation>
    <scope>NUCLEOTIDE SEQUENCE [LARGE SCALE GENOMIC DNA]</scope>
    <source>
        <strain evidence="2 3">DSM 46670</strain>
    </source>
</reference>
<comment type="caution">
    <text evidence="2">The sequence shown here is derived from an EMBL/GenBank/DDBJ whole genome shotgun (WGS) entry which is preliminary data.</text>
</comment>
<dbReference type="SUPFAM" id="SSF69255">
    <property type="entry name" value="gp5 N-terminal domain-like"/>
    <property type="match status" value="1"/>
</dbReference>
<evidence type="ECO:0000259" key="1">
    <source>
        <dbReference type="Pfam" id="PF04717"/>
    </source>
</evidence>
<protein>
    <submittedName>
        <fullName evidence="2">Uncharacterized protein involved in type VI secretion and phage assembly</fullName>
    </submittedName>
</protein>
<dbReference type="Gene3D" id="2.40.50.230">
    <property type="entry name" value="Gp5 N-terminal domain"/>
    <property type="match status" value="1"/>
</dbReference>
<organism evidence="2 3">
    <name type="scientific">Kibdelosporangium banguiense</name>
    <dbReference type="NCBI Taxonomy" id="1365924"/>
    <lineage>
        <taxon>Bacteria</taxon>
        <taxon>Bacillati</taxon>
        <taxon>Actinomycetota</taxon>
        <taxon>Actinomycetes</taxon>
        <taxon>Pseudonocardiales</taxon>
        <taxon>Pseudonocardiaceae</taxon>
        <taxon>Kibdelosporangium</taxon>
    </lineage>
</organism>
<dbReference type="EMBL" id="JAGINW010000001">
    <property type="protein sequence ID" value="MBP2328877.1"/>
    <property type="molecule type" value="Genomic_DNA"/>
</dbReference>